<reference evidence="2 3" key="1">
    <citation type="submission" date="2024-06" db="EMBL/GenBank/DDBJ databases">
        <title>Genomic Encyclopedia of Type Strains, Phase IV (KMG-IV): sequencing the most valuable type-strain genomes for metagenomic binning, comparative biology and taxonomic classification.</title>
        <authorList>
            <person name="Goeker M."/>
        </authorList>
    </citation>
    <scope>NUCLEOTIDE SEQUENCE [LARGE SCALE GENOMIC DNA]</scope>
    <source>
        <strain evidence="2 3">DSM 21460</strain>
    </source>
</reference>
<dbReference type="InterPro" id="IPR002847">
    <property type="entry name" value="F420-0_gamma-glut_ligase-dom"/>
</dbReference>
<evidence type="ECO:0000313" key="2">
    <source>
        <dbReference type="EMBL" id="MET3617240.1"/>
    </source>
</evidence>
<protein>
    <recommendedName>
        <fullName evidence="1">Coenzyme F420:L-glutamate ligase-like domain-containing protein</fullName>
    </recommendedName>
</protein>
<evidence type="ECO:0000313" key="3">
    <source>
        <dbReference type="Proteomes" id="UP001549162"/>
    </source>
</evidence>
<dbReference type="Pfam" id="PF01996">
    <property type="entry name" value="F420_ligase"/>
    <property type="match status" value="1"/>
</dbReference>
<sequence>MQRYVGTVARGIRTPIVKSGDNLVDIVVDSIAKAVESENINMRDRDVVAVTESLVARAQNNYVEIDQIAKDINNKFENEIGIVFPILSRNRFSTILRGIAKSGKKIHILFSYPSDEVGNSLMDPNLLYETGINPFTDVLEEEDYRKTFGEVVKHQFTGIDYVKLYKDICKGNADIHFSNDPKTILKYTDEILVCSTHTRFAIKRLLKDQGAKTVLGLDDILNESIDGSGYNEEYGLLGSNFASETRLKLFPRDGKTFVDKVQQKLIDKYNKQIEVMIYGDGAFKDPVGQIWELADPVVSPAHTEGLAGTPSEIKIKYIADNDLKDLDSEAATAAMKERISHKELDLVGKDETLGTTPRKITDLLGSLCDLTSGSGDKGTPVVLIQGYFDNFATEY</sequence>
<name>A0ABV2JBG5_9FIRM</name>
<feature type="domain" description="Coenzyme F420:L-glutamate ligase-like" evidence="1">
    <location>
        <begin position="11"/>
        <end position="386"/>
    </location>
</feature>
<dbReference type="PANTHER" id="PTHR47917">
    <property type="match status" value="1"/>
</dbReference>
<dbReference type="Proteomes" id="UP001549162">
    <property type="component" value="Unassembled WGS sequence"/>
</dbReference>
<dbReference type="PANTHER" id="PTHR47917:SF1">
    <property type="entry name" value="COENZYME F420:L-GLUTAMATE LIGASE"/>
    <property type="match status" value="1"/>
</dbReference>
<dbReference type="EMBL" id="JBEPMA010000003">
    <property type="protein sequence ID" value="MET3617240.1"/>
    <property type="molecule type" value="Genomic_DNA"/>
</dbReference>
<dbReference type="Gene3D" id="3.30.1330.100">
    <property type="entry name" value="CofE-like"/>
    <property type="match status" value="1"/>
</dbReference>
<accession>A0ABV2JBG5</accession>
<dbReference type="RefSeq" id="WP_354367489.1">
    <property type="nucleotide sequence ID" value="NZ_JBEPMA010000003.1"/>
</dbReference>
<proteinExistence type="predicted"/>
<organism evidence="2 3">
    <name type="scientific">Peptoniphilus olsenii</name>
    <dbReference type="NCBI Taxonomy" id="411570"/>
    <lineage>
        <taxon>Bacteria</taxon>
        <taxon>Bacillati</taxon>
        <taxon>Bacillota</taxon>
        <taxon>Tissierellia</taxon>
        <taxon>Tissierellales</taxon>
        <taxon>Peptoniphilaceae</taxon>
        <taxon>Peptoniphilus</taxon>
    </lineage>
</organism>
<evidence type="ECO:0000259" key="1">
    <source>
        <dbReference type="Pfam" id="PF01996"/>
    </source>
</evidence>
<gene>
    <name evidence="2" type="ORF">ABID14_000868</name>
</gene>
<comment type="caution">
    <text evidence="2">The sequence shown here is derived from an EMBL/GenBank/DDBJ whole genome shotgun (WGS) entry which is preliminary data.</text>
</comment>
<keyword evidence="3" id="KW-1185">Reference proteome</keyword>
<dbReference type="SUPFAM" id="SSF144010">
    <property type="entry name" value="CofE-like"/>
    <property type="match status" value="1"/>
</dbReference>